<proteinExistence type="predicted"/>
<feature type="domain" description="Piwi" evidence="1">
    <location>
        <begin position="725"/>
        <end position="1064"/>
    </location>
</feature>
<name>A0A1V8TFK5_9PEZI</name>
<dbReference type="Gene3D" id="3.40.50.2300">
    <property type="match status" value="1"/>
</dbReference>
<dbReference type="AlphaFoldDB" id="A0A1V8TFK5"/>
<dbReference type="EMBL" id="NAJO01000009">
    <property type="protein sequence ID" value="OQO10157.1"/>
    <property type="molecule type" value="Genomic_DNA"/>
</dbReference>
<protein>
    <recommendedName>
        <fullName evidence="1">Piwi domain-containing protein</fullName>
    </recommendedName>
</protein>
<dbReference type="InterPro" id="IPR036397">
    <property type="entry name" value="RNaseH_sf"/>
</dbReference>
<dbReference type="Proteomes" id="UP000192596">
    <property type="component" value="Unassembled WGS sequence"/>
</dbReference>
<dbReference type="Gene3D" id="3.30.420.10">
    <property type="entry name" value="Ribonuclease H-like superfamily/Ribonuclease H"/>
    <property type="match status" value="1"/>
</dbReference>
<dbReference type="Gene3D" id="2.170.260.10">
    <property type="entry name" value="paz domain"/>
    <property type="match status" value="1"/>
</dbReference>
<evidence type="ECO:0000313" key="2">
    <source>
        <dbReference type="EMBL" id="OQO10157.1"/>
    </source>
</evidence>
<dbReference type="InterPro" id="IPR036085">
    <property type="entry name" value="PAZ_dom_sf"/>
</dbReference>
<comment type="caution">
    <text evidence="2">The sequence shown here is derived from an EMBL/GenBank/DDBJ whole genome shotgun (WGS) entry which is preliminary data.</text>
</comment>
<dbReference type="InterPro" id="IPR032474">
    <property type="entry name" value="Argonaute_N"/>
</dbReference>
<dbReference type="STRING" id="1507870.A0A1V8TFK5"/>
<reference evidence="3" key="1">
    <citation type="submission" date="2017-03" db="EMBL/GenBank/DDBJ databases">
        <title>Genomes of endolithic fungi from Antarctica.</title>
        <authorList>
            <person name="Coleine C."/>
            <person name="Masonjones S."/>
            <person name="Stajich J.E."/>
        </authorList>
    </citation>
    <scope>NUCLEOTIDE SEQUENCE [LARGE SCALE GENOMIC DNA]</scope>
    <source>
        <strain evidence="3">CCFEE 5527</strain>
    </source>
</reference>
<organism evidence="2 3">
    <name type="scientific">Cryoendolithus antarcticus</name>
    <dbReference type="NCBI Taxonomy" id="1507870"/>
    <lineage>
        <taxon>Eukaryota</taxon>
        <taxon>Fungi</taxon>
        <taxon>Dikarya</taxon>
        <taxon>Ascomycota</taxon>
        <taxon>Pezizomycotina</taxon>
        <taxon>Dothideomycetes</taxon>
        <taxon>Dothideomycetidae</taxon>
        <taxon>Cladosporiales</taxon>
        <taxon>Cladosporiaceae</taxon>
        <taxon>Cryoendolithus</taxon>
    </lineage>
</organism>
<dbReference type="InterPro" id="IPR003165">
    <property type="entry name" value="Piwi"/>
</dbReference>
<keyword evidence="3" id="KW-1185">Reference proteome</keyword>
<dbReference type="PANTHER" id="PTHR22891">
    <property type="entry name" value="EUKARYOTIC TRANSLATION INITIATION FACTOR 2C"/>
    <property type="match status" value="1"/>
</dbReference>
<dbReference type="PROSITE" id="PS50822">
    <property type="entry name" value="PIWI"/>
    <property type="match status" value="1"/>
</dbReference>
<gene>
    <name evidence="2" type="ORF">B0A48_04514</name>
</gene>
<dbReference type="InterPro" id="IPR012337">
    <property type="entry name" value="RNaseH-like_sf"/>
</dbReference>
<dbReference type="SMART" id="SM00950">
    <property type="entry name" value="Piwi"/>
    <property type="match status" value="1"/>
</dbReference>
<dbReference type="GO" id="GO:0003676">
    <property type="term" value="F:nucleic acid binding"/>
    <property type="evidence" value="ECO:0007669"/>
    <property type="project" value="InterPro"/>
</dbReference>
<dbReference type="SUPFAM" id="SSF101690">
    <property type="entry name" value="PAZ domain"/>
    <property type="match status" value="1"/>
</dbReference>
<dbReference type="Pfam" id="PF02171">
    <property type="entry name" value="Piwi"/>
    <property type="match status" value="1"/>
</dbReference>
<evidence type="ECO:0000313" key="3">
    <source>
        <dbReference type="Proteomes" id="UP000192596"/>
    </source>
</evidence>
<dbReference type="InParanoid" id="A0A1V8TFK5"/>
<dbReference type="SUPFAM" id="SSF53098">
    <property type="entry name" value="Ribonuclease H-like"/>
    <property type="match status" value="1"/>
</dbReference>
<dbReference type="OrthoDB" id="10252740at2759"/>
<sequence>MAPPVLCLCCPSRDEAETKLHRDKTEKCYKLGVKKRDAALDQRWWAFPHDSHAFDFSSASGADDAEQILVHAREIVDDIAAKVITDFPVQQSFGTHPITKELLDAAADKLWHVDPPAPPPAPAPAAKPIVNQTKGKTTALTLNTKQSTAQGTKKQASNVKLTRPRSAFAEVHLTPIDEIPDKPSPLPKRFNVPVPSEKTKVLCDVRPQAIAQSTLLPDLPFAQRPGLADPSDSTVTVLTNHFDVLVSDARPLYRYAINLPNDIQRNRRKALVQRLIMNDADLSQQTRYFVTDNMTTIVSWQELFSDRLDKPFLVDDYKRGTVGSVGQISVTITFVADINLTDLLAYCQGSWSRDTDQHGLVALNLLLAKGREQSSNMDTFDHGQNKLFWRPSRVQIDAGTCIIGLRSYSYSTRALMGGLRLNVDVGMSAFYDAKYLTAYFKFMDWKIYKIRRHVIGLRVMLMYYRGGKDNPEMDTPERRTRTITGIHEKKAGEVYFLKGEGAAQEKISVLAHAHATLHPSMLQYARTDSWVVNVGSTDRPTWILADLLYVIPGQQYKRKLLGNQTAAMIKEAQIEPEPNRSAILTEGLRALGLRKDGQTTTPAALSGCGISVDTRNLQLPARVAPQPRVVFAEGSIPTSNGKWNSKATKFISKPKPPPGVVRFVTPFKAVYSNLLLEYQKGLRGASRDYGLGLTVENQVSSIDETSTSTIVASLTKLHALKHVALFVLVLPKDDEYFGRIYADFKSAADQELGIVSICINETRMAGSIMTPQGAPKPDVTANLLRAYFGNIALKLNLRFGHANHGIDSGCEAMRVLRTEEGEVDTMILGIDTTHPGVGSAGGTPSISAIVASMDMHFAQYHGAMRYQAARQEYVSDTFEMVHYHLLNWLKNFNGRLPSKILVYRDGVDEGQYKKVFDHEGEAIRRAWNTVRSAHGRKSIADLQLNFVIVTKRHHTRFYPTKPPATTAQFKVFKGNCQPGTVVESGITSPYYFDFYLQSHFGLVGTARPTKYTVLEKGMELSARQMQDLTNVLCYTYQRSQSAVSYVTPTYYADHLAERGRAYLKSALDELPEDADDAAQEIAIKAAWDRGGGKDGNPWHPNMDDKLFWL</sequence>
<accession>A0A1V8TFK5</accession>
<dbReference type="Pfam" id="PF16486">
    <property type="entry name" value="ArgoN"/>
    <property type="match status" value="1"/>
</dbReference>
<evidence type="ECO:0000259" key="1">
    <source>
        <dbReference type="PROSITE" id="PS50822"/>
    </source>
</evidence>